<reference evidence="2 3" key="1">
    <citation type="submission" date="2013-05" db="EMBL/GenBank/DDBJ databases">
        <title>Genome sequence of Streptomyces sparsogenes DSM 40356.</title>
        <authorList>
            <person name="Coyne S."/>
            <person name="Seebeck F.P."/>
        </authorList>
    </citation>
    <scope>NUCLEOTIDE SEQUENCE [LARGE SCALE GENOMIC DNA]</scope>
    <source>
        <strain evidence="2 3">DSM 40356</strain>
    </source>
</reference>
<gene>
    <name evidence="2" type="ORF">SPAR_20008</name>
</gene>
<feature type="region of interest" description="Disordered" evidence="1">
    <location>
        <begin position="21"/>
        <end position="94"/>
    </location>
</feature>
<proteinExistence type="predicted"/>
<evidence type="ECO:0000313" key="3">
    <source>
        <dbReference type="Proteomes" id="UP000186168"/>
    </source>
</evidence>
<evidence type="ECO:0008006" key="4">
    <source>
        <dbReference type="Google" id="ProtNLM"/>
    </source>
</evidence>
<dbReference type="EMBL" id="ASQP01000279">
    <property type="protein sequence ID" value="OMI37651.1"/>
    <property type="molecule type" value="Genomic_DNA"/>
</dbReference>
<evidence type="ECO:0000313" key="2">
    <source>
        <dbReference type="EMBL" id="OMI37651.1"/>
    </source>
</evidence>
<dbReference type="STRING" id="67365.GCA_001704635_02573"/>
<protein>
    <recommendedName>
        <fullName evidence="4">Septum formation-related domain-containing protein</fullName>
    </recommendedName>
</protein>
<feature type="non-terminal residue" evidence="2">
    <location>
        <position position="1"/>
    </location>
</feature>
<sequence length="218" mass="21885">VAAIAVASVVAGALVIGGIVLGTRDDGGKTEASADPKSSGSPSASASESASPSPSSSDSADPSGSADPGKGAPLGGGSDVPDGGSTPSASASADPGDLVPYVVLKPGQCFDHPALDSSVTKVEKRGCDGPHDGEVIANETLTGDFATEKAIQDKALTLCETDAKERLKSIPNDGRMYYYYALYPALGTYRIQGQDQVSCALTLSGSLNGKKLTKPLPK</sequence>
<organism evidence="2 3">
    <name type="scientific">Streptomyces sparsogenes DSM 40356</name>
    <dbReference type="NCBI Taxonomy" id="1331668"/>
    <lineage>
        <taxon>Bacteria</taxon>
        <taxon>Bacillati</taxon>
        <taxon>Actinomycetota</taxon>
        <taxon>Actinomycetes</taxon>
        <taxon>Kitasatosporales</taxon>
        <taxon>Streptomycetaceae</taxon>
        <taxon>Streptomyces</taxon>
    </lineage>
</organism>
<feature type="compositionally biased region" description="Basic and acidic residues" evidence="1">
    <location>
        <begin position="23"/>
        <end position="34"/>
    </location>
</feature>
<dbReference type="RefSeq" id="WP_158080325.1">
    <property type="nucleotide sequence ID" value="NZ_ASQP01000279.1"/>
</dbReference>
<accession>A0A1R1SH16</accession>
<dbReference type="Proteomes" id="UP000186168">
    <property type="component" value="Unassembled WGS sequence"/>
</dbReference>
<feature type="compositionally biased region" description="Low complexity" evidence="1">
    <location>
        <begin position="35"/>
        <end position="69"/>
    </location>
</feature>
<comment type="caution">
    <text evidence="2">The sequence shown here is derived from an EMBL/GenBank/DDBJ whole genome shotgun (WGS) entry which is preliminary data.</text>
</comment>
<dbReference type="AlphaFoldDB" id="A0A1R1SH16"/>
<name>A0A1R1SH16_9ACTN</name>
<keyword evidence="3" id="KW-1185">Reference proteome</keyword>
<evidence type="ECO:0000256" key="1">
    <source>
        <dbReference type="SAM" id="MobiDB-lite"/>
    </source>
</evidence>